<comment type="cofactor">
    <cofactor evidence="2">
        <name>a divalent metal cation</name>
        <dbReference type="ChEBI" id="CHEBI:60240"/>
    </cofactor>
</comment>
<reference evidence="12" key="1">
    <citation type="submission" date="2021-01" db="EMBL/GenBank/DDBJ databases">
        <title>Whole genome shotgun sequence of Planobispora rosea NBRC 15558.</title>
        <authorList>
            <person name="Komaki H."/>
            <person name="Tamura T."/>
        </authorList>
    </citation>
    <scope>NUCLEOTIDE SEQUENCE</scope>
    <source>
        <strain evidence="12">NBRC 15558</strain>
    </source>
</reference>
<dbReference type="FunFam" id="3.30.565.10:FF:000006">
    <property type="entry name" value="Sensor histidine kinase WalK"/>
    <property type="match status" value="1"/>
</dbReference>
<evidence type="ECO:0000313" key="12">
    <source>
        <dbReference type="EMBL" id="GIH87349.1"/>
    </source>
</evidence>
<evidence type="ECO:0000313" key="13">
    <source>
        <dbReference type="Proteomes" id="UP000655044"/>
    </source>
</evidence>
<dbReference type="Gene3D" id="3.30.565.10">
    <property type="entry name" value="Histidine kinase-like ATPase, C-terminal domain"/>
    <property type="match status" value="1"/>
</dbReference>
<name>A0A8J3WEV0_PLARO</name>
<evidence type="ECO:0000256" key="6">
    <source>
        <dbReference type="ARBA" id="ARBA00022679"/>
    </source>
</evidence>
<dbReference type="PANTHER" id="PTHR43047">
    <property type="entry name" value="TWO-COMPONENT HISTIDINE PROTEIN KINASE"/>
    <property type="match status" value="1"/>
</dbReference>
<dbReference type="PRINTS" id="PR00344">
    <property type="entry name" value="BCTRLSENSOR"/>
</dbReference>
<accession>A0A8J3WEV0</accession>
<dbReference type="Gene3D" id="1.10.287.130">
    <property type="match status" value="1"/>
</dbReference>
<dbReference type="Pfam" id="PF02518">
    <property type="entry name" value="HATPase_c"/>
    <property type="match status" value="1"/>
</dbReference>
<dbReference type="CDD" id="cd00130">
    <property type="entry name" value="PAS"/>
    <property type="match status" value="1"/>
</dbReference>
<evidence type="ECO:0000256" key="2">
    <source>
        <dbReference type="ARBA" id="ARBA00001968"/>
    </source>
</evidence>
<dbReference type="CDD" id="cd00075">
    <property type="entry name" value="HATPase"/>
    <property type="match status" value="1"/>
</dbReference>
<evidence type="ECO:0000256" key="4">
    <source>
        <dbReference type="ARBA" id="ARBA00012438"/>
    </source>
</evidence>
<evidence type="ECO:0000256" key="9">
    <source>
        <dbReference type="ARBA" id="ARBA00023136"/>
    </source>
</evidence>
<dbReference type="CDD" id="cd00082">
    <property type="entry name" value="HisKA"/>
    <property type="match status" value="1"/>
</dbReference>
<dbReference type="InterPro" id="IPR029016">
    <property type="entry name" value="GAF-like_dom_sf"/>
</dbReference>
<dbReference type="Gene3D" id="3.30.450.20">
    <property type="entry name" value="PAS domain"/>
    <property type="match status" value="1"/>
</dbReference>
<keyword evidence="7" id="KW-0418">Kinase</keyword>
<dbReference type="GO" id="GO:0000155">
    <property type="term" value="F:phosphorelay sensor kinase activity"/>
    <property type="evidence" value="ECO:0007669"/>
    <property type="project" value="InterPro"/>
</dbReference>
<dbReference type="InterPro" id="IPR035965">
    <property type="entry name" value="PAS-like_dom_sf"/>
</dbReference>
<dbReference type="SMART" id="SM00387">
    <property type="entry name" value="HATPase_c"/>
    <property type="match status" value="1"/>
</dbReference>
<keyword evidence="5" id="KW-0597">Phosphoprotein</keyword>
<dbReference type="InterPro" id="IPR000014">
    <property type="entry name" value="PAS"/>
</dbReference>
<comment type="caution">
    <text evidence="12">The sequence shown here is derived from an EMBL/GenBank/DDBJ whole genome shotgun (WGS) entry which is preliminary data.</text>
</comment>
<dbReference type="SUPFAM" id="SSF55781">
    <property type="entry name" value="GAF domain-like"/>
    <property type="match status" value="1"/>
</dbReference>
<comment type="catalytic activity">
    <reaction evidence="1">
        <text>ATP + protein L-histidine = ADP + protein N-phospho-L-histidine.</text>
        <dbReference type="EC" id="2.7.13.3"/>
    </reaction>
</comment>
<keyword evidence="6" id="KW-0808">Transferase</keyword>
<dbReference type="AlphaFoldDB" id="A0A8J3WEV0"/>
<evidence type="ECO:0000259" key="11">
    <source>
        <dbReference type="PROSITE" id="PS50112"/>
    </source>
</evidence>
<comment type="subcellular location">
    <subcellularLocation>
        <location evidence="3">Cell membrane</location>
    </subcellularLocation>
</comment>
<dbReference type="SMART" id="SM00388">
    <property type="entry name" value="HisKA"/>
    <property type="match status" value="1"/>
</dbReference>
<dbReference type="GO" id="GO:0009927">
    <property type="term" value="F:histidine phosphotransfer kinase activity"/>
    <property type="evidence" value="ECO:0007669"/>
    <property type="project" value="TreeGrafter"/>
</dbReference>
<sequence length="550" mass="59672">MIALLDDVTAVANTARELEPAARATMAAVCEVTGWPLGHLCVPSGPGRDEFVSSNVWVGEAEKFTTLREVTSRTRFTLDSGIVGRVVSTGEPVWSVDVTRDPTFVRAQQGVDLGVGAAFAFPIVAADGVAAVLEFFSHRVAAPDAPLLRVMASLGHQLGRVVDRQRARDAVEAGRRRLEQMIESSVEAFVAMDAAGRIVAWNAAAERMFKLPRGQALGRELAETIVPPRYREAHRAGLARFLTTGIPRVLNQRFEITAWRADHSEFPVELAIWAVQDDGQWVFNAFLHDITDRRHAEEALRAAYEKEQANVARLRELDQAKNDFIDTVSHELRTPLTTVIGYLEVLANGDAGPVPPHQDRMLRTMARSTTRLQDLVEDLLTVNTMGASQLVLKPVPVPVSELVGQTVRSVEEIIRNRGHRLDVSVTAGSVNADREHAVRALRALLSNAIKFSAPGTPITVRASETDGKVAIEVTDVGAGITAEELPRIFDRFYRTRLATEHAVQGIGLGLTIARSIIEAHGGTLTATSALGHGSTFTITLSSVPGPEADT</sequence>
<evidence type="ECO:0000256" key="1">
    <source>
        <dbReference type="ARBA" id="ARBA00000085"/>
    </source>
</evidence>
<feature type="domain" description="PAS" evidence="11">
    <location>
        <begin position="174"/>
        <end position="245"/>
    </location>
</feature>
<dbReference type="InterPro" id="IPR036890">
    <property type="entry name" value="HATPase_C_sf"/>
</dbReference>
<dbReference type="InterPro" id="IPR013767">
    <property type="entry name" value="PAS_fold"/>
</dbReference>
<dbReference type="PANTHER" id="PTHR43047:SF72">
    <property type="entry name" value="OSMOSENSING HISTIDINE PROTEIN KINASE SLN1"/>
    <property type="match status" value="1"/>
</dbReference>
<evidence type="ECO:0000256" key="7">
    <source>
        <dbReference type="ARBA" id="ARBA00022777"/>
    </source>
</evidence>
<dbReference type="Gene3D" id="3.30.450.40">
    <property type="match status" value="1"/>
</dbReference>
<dbReference type="InterPro" id="IPR003594">
    <property type="entry name" value="HATPase_dom"/>
</dbReference>
<dbReference type="InterPro" id="IPR003018">
    <property type="entry name" value="GAF"/>
</dbReference>
<dbReference type="SMART" id="SM00091">
    <property type="entry name" value="PAS"/>
    <property type="match status" value="1"/>
</dbReference>
<dbReference type="SMART" id="SM00065">
    <property type="entry name" value="GAF"/>
    <property type="match status" value="1"/>
</dbReference>
<dbReference type="PROSITE" id="PS50112">
    <property type="entry name" value="PAS"/>
    <property type="match status" value="1"/>
</dbReference>
<dbReference type="InterPro" id="IPR005467">
    <property type="entry name" value="His_kinase_dom"/>
</dbReference>
<evidence type="ECO:0000256" key="5">
    <source>
        <dbReference type="ARBA" id="ARBA00022553"/>
    </source>
</evidence>
<dbReference type="NCBIfam" id="TIGR00229">
    <property type="entry name" value="sensory_box"/>
    <property type="match status" value="1"/>
</dbReference>
<keyword evidence="13" id="KW-1185">Reference proteome</keyword>
<evidence type="ECO:0000256" key="8">
    <source>
        <dbReference type="ARBA" id="ARBA00023012"/>
    </source>
</evidence>
<evidence type="ECO:0000259" key="10">
    <source>
        <dbReference type="PROSITE" id="PS50109"/>
    </source>
</evidence>
<proteinExistence type="predicted"/>
<dbReference type="InterPro" id="IPR004358">
    <property type="entry name" value="Sig_transdc_His_kin-like_C"/>
</dbReference>
<gene>
    <name evidence="12" type="ORF">Pro02_57570</name>
</gene>
<dbReference type="EMBL" id="BOOI01000058">
    <property type="protein sequence ID" value="GIH87349.1"/>
    <property type="molecule type" value="Genomic_DNA"/>
</dbReference>
<feature type="domain" description="Histidine kinase" evidence="10">
    <location>
        <begin position="327"/>
        <end position="544"/>
    </location>
</feature>
<dbReference type="GO" id="GO:0005509">
    <property type="term" value="F:calcium ion binding"/>
    <property type="evidence" value="ECO:0007669"/>
    <property type="project" value="UniProtKB-ARBA"/>
</dbReference>
<dbReference type="Proteomes" id="UP000655044">
    <property type="component" value="Unassembled WGS sequence"/>
</dbReference>
<dbReference type="GO" id="GO:0005886">
    <property type="term" value="C:plasma membrane"/>
    <property type="evidence" value="ECO:0007669"/>
    <property type="project" value="UniProtKB-SubCell"/>
</dbReference>
<dbReference type="Pfam" id="PF13185">
    <property type="entry name" value="GAF_2"/>
    <property type="match status" value="1"/>
</dbReference>
<keyword evidence="8" id="KW-0902">Two-component regulatory system</keyword>
<protein>
    <recommendedName>
        <fullName evidence="4">histidine kinase</fullName>
        <ecNumber evidence="4">2.7.13.3</ecNumber>
    </recommendedName>
</protein>
<dbReference type="Pfam" id="PF00989">
    <property type="entry name" value="PAS"/>
    <property type="match status" value="1"/>
</dbReference>
<organism evidence="12 13">
    <name type="scientific">Planobispora rosea</name>
    <dbReference type="NCBI Taxonomy" id="35762"/>
    <lineage>
        <taxon>Bacteria</taxon>
        <taxon>Bacillati</taxon>
        <taxon>Actinomycetota</taxon>
        <taxon>Actinomycetes</taxon>
        <taxon>Streptosporangiales</taxon>
        <taxon>Streptosporangiaceae</taxon>
        <taxon>Planobispora</taxon>
    </lineage>
</organism>
<dbReference type="FunFam" id="1.10.287.130:FF:000001">
    <property type="entry name" value="Two-component sensor histidine kinase"/>
    <property type="match status" value="1"/>
</dbReference>
<dbReference type="SUPFAM" id="SSF55785">
    <property type="entry name" value="PYP-like sensor domain (PAS domain)"/>
    <property type="match status" value="1"/>
</dbReference>
<dbReference type="EC" id="2.7.13.3" evidence="4"/>
<dbReference type="GO" id="GO:0006355">
    <property type="term" value="P:regulation of DNA-templated transcription"/>
    <property type="evidence" value="ECO:0007669"/>
    <property type="project" value="InterPro"/>
</dbReference>
<dbReference type="InterPro" id="IPR003661">
    <property type="entry name" value="HisK_dim/P_dom"/>
</dbReference>
<dbReference type="InterPro" id="IPR036097">
    <property type="entry name" value="HisK_dim/P_sf"/>
</dbReference>
<keyword evidence="9" id="KW-0472">Membrane</keyword>
<dbReference type="SUPFAM" id="SSF55874">
    <property type="entry name" value="ATPase domain of HSP90 chaperone/DNA topoisomerase II/histidine kinase"/>
    <property type="match status" value="1"/>
</dbReference>
<dbReference type="SUPFAM" id="SSF47384">
    <property type="entry name" value="Homodimeric domain of signal transducing histidine kinase"/>
    <property type="match status" value="1"/>
</dbReference>
<dbReference type="PROSITE" id="PS50109">
    <property type="entry name" value="HIS_KIN"/>
    <property type="match status" value="1"/>
</dbReference>
<evidence type="ECO:0000256" key="3">
    <source>
        <dbReference type="ARBA" id="ARBA00004236"/>
    </source>
</evidence>
<dbReference type="Pfam" id="PF00512">
    <property type="entry name" value="HisKA"/>
    <property type="match status" value="1"/>
</dbReference>